<organism evidence="5 6">
    <name type="scientific">Butyrivibrio hungatei</name>
    <dbReference type="NCBI Taxonomy" id="185008"/>
    <lineage>
        <taxon>Bacteria</taxon>
        <taxon>Bacillati</taxon>
        <taxon>Bacillota</taxon>
        <taxon>Clostridia</taxon>
        <taxon>Lachnospirales</taxon>
        <taxon>Lachnospiraceae</taxon>
        <taxon>Butyrivibrio</taxon>
    </lineage>
</organism>
<dbReference type="PANTHER" id="PTHR46648">
    <property type="entry name" value="HIT FAMILY PROTEIN 1"/>
    <property type="match status" value="1"/>
</dbReference>
<evidence type="ECO:0000256" key="1">
    <source>
        <dbReference type="PIRSR" id="PIRSR601310-1"/>
    </source>
</evidence>
<dbReference type="InterPro" id="IPR011146">
    <property type="entry name" value="HIT-like"/>
</dbReference>
<gene>
    <name evidence="5" type="ORF">bhn_I0070</name>
</gene>
<dbReference type="PRINTS" id="PR00332">
    <property type="entry name" value="HISTRIAD"/>
</dbReference>
<evidence type="ECO:0000313" key="5">
    <source>
        <dbReference type="EMBL" id="AOZ95106.1"/>
    </source>
</evidence>
<reference evidence="6" key="1">
    <citation type="submission" date="2016-10" db="EMBL/GenBank/DDBJ databases">
        <title>The complete genome sequence of the rumen bacterium Butyrivibrio hungatei MB2003.</title>
        <authorList>
            <person name="Palevich N."/>
            <person name="Kelly W.J."/>
            <person name="Leahy S.C."/>
            <person name="Altermann E."/>
            <person name="Rakonjac J."/>
            <person name="Attwood G.T."/>
        </authorList>
    </citation>
    <scope>NUCLEOTIDE SEQUENCE [LARGE SCALE GENOMIC DNA]</scope>
    <source>
        <strain evidence="6">MB2003</strain>
    </source>
</reference>
<feature type="domain" description="HIT" evidence="4">
    <location>
        <begin position="5"/>
        <end position="112"/>
    </location>
</feature>
<dbReference type="PROSITE" id="PS00892">
    <property type="entry name" value="HIT_1"/>
    <property type="match status" value="1"/>
</dbReference>
<dbReference type="InterPro" id="IPR039384">
    <property type="entry name" value="HINT"/>
</dbReference>
<dbReference type="InterPro" id="IPR001310">
    <property type="entry name" value="Histidine_triad_HIT"/>
</dbReference>
<dbReference type="Gene3D" id="3.30.428.10">
    <property type="entry name" value="HIT-like"/>
    <property type="match status" value="1"/>
</dbReference>
<dbReference type="Proteomes" id="UP000179284">
    <property type="component" value="Chromosome I"/>
</dbReference>
<feature type="short sequence motif" description="Histidine triad motif" evidence="2 3">
    <location>
        <begin position="97"/>
        <end position="101"/>
    </location>
</feature>
<dbReference type="SUPFAM" id="SSF54197">
    <property type="entry name" value="HIT-like"/>
    <property type="match status" value="1"/>
</dbReference>
<dbReference type="PANTHER" id="PTHR46648:SF1">
    <property type="entry name" value="ADENOSINE 5'-MONOPHOSPHORAMIDASE HNT1"/>
    <property type="match status" value="1"/>
</dbReference>
<protein>
    <submittedName>
        <fullName evidence="5">HIT domain-containing protein</fullName>
    </submittedName>
</protein>
<feature type="active site" description="Tele-AMP-histidine intermediate" evidence="1">
    <location>
        <position position="99"/>
    </location>
</feature>
<evidence type="ECO:0000256" key="2">
    <source>
        <dbReference type="PIRSR" id="PIRSR601310-3"/>
    </source>
</evidence>
<evidence type="ECO:0000256" key="3">
    <source>
        <dbReference type="PROSITE-ProRule" id="PRU00464"/>
    </source>
</evidence>
<sequence length="136" mass="14876">MDGCIFCKIANGEIPSNTIYEDDAFRVILDNGPATKGHALVLPKAHYSDLFEMPEEAAADAMKVAKKVASLIKTKLNCDGLNLVQNNGETAGQTVMHFHLHVIPRYENDGQKILWNPTSPSAEELVDIKNKIVGTV</sequence>
<dbReference type="AlphaFoldDB" id="A0A1D9NXK4"/>
<dbReference type="GO" id="GO:0003824">
    <property type="term" value="F:catalytic activity"/>
    <property type="evidence" value="ECO:0007669"/>
    <property type="project" value="InterPro"/>
</dbReference>
<accession>A0A1D9NXK4</accession>
<evidence type="ECO:0000313" key="6">
    <source>
        <dbReference type="Proteomes" id="UP000179284"/>
    </source>
</evidence>
<dbReference type="GO" id="GO:0009117">
    <property type="term" value="P:nucleotide metabolic process"/>
    <property type="evidence" value="ECO:0007669"/>
    <property type="project" value="TreeGrafter"/>
</dbReference>
<dbReference type="InterPro" id="IPR019808">
    <property type="entry name" value="Histidine_triad_CS"/>
</dbReference>
<dbReference type="Pfam" id="PF01230">
    <property type="entry name" value="HIT"/>
    <property type="match status" value="1"/>
</dbReference>
<proteinExistence type="predicted"/>
<keyword evidence="6" id="KW-1185">Reference proteome</keyword>
<dbReference type="EMBL" id="CP017831">
    <property type="protein sequence ID" value="AOZ95106.1"/>
    <property type="molecule type" value="Genomic_DNA"/>
</dbReference>
<dbReference type="CDD" id="cd01277">
    <property type="entry name" value="HINT_subgroup"/>
    <property type="match status" value="1"/>
</dbReference>
<dbReference type="PROSITE" id="PS51084">
    <property type="entry name" value="HIT_2"/>
    <property type="match status" value="1"/>
</dbReference>
<dbReference type="RefSeq" id="WP_071174926.1">
    <property type="nucleotide sequence ID" value="NZ_CP017831.1"/>
</dbReference>
<evidence type="ECO:0000259" key="4">
    <source>
        <dbReference type="PROSITE" id="PS51084"/>
    </source>
</evidence>
<dbReference type="OrthoDB" id="9784774at2"/>
<name>A0A1D9NXK4_9FIRM</name>
<dbReference type="KEGG" id="bhu:bhn_I0070"/>
<dbReference type="InterPro" id="IPR036265">
    <property type="entry name" value="HIT-like_sf"/>
</dbReference>